<name>A0A1J8QWK8_9AGAM</name>
<evidence type="ECO:0000256" key="1">
    <source>
        <dbReference type="SAM" id="MobiDB-lite"/>
    </source>
</evidence>
<proteinExistence type="predicted"/>
<keyword evidence="3" id="KW-1185">Reference proteome</keyword>
<protein>
    <submittedName>
        <fullName evidence="2">Uncharacterized protein</fullName>
    </submittedName>
</protein>
<reference evidence="2 3" key="1">
    <citation type="submission" date="2016-03" db="EMBL/GenBank/DDBJ databases">
        <title>Comparative genomics of the ectomycorrhizal sister species Rhizopogon vinicolor and Rhizopogon vesiculosus (Basidiomycota: Boletales) reveals a divergence of the mating type B locus.</title>
        <authorList>
            <person name="Mujic A.B."/>
            <person name="Kuo A."/>
            <person name="Tritt A."/>
            <person name="Lipzen A."/>
            <person name="Chen C."/>
            <person name="Johnson J."/>
            <person name="Sharma A."/>
            <person name="Barry K."/>
            <person name="Grigoriev I.V."/>
            <person name="Spatafora J.W."/>
        </authorList>
    </citation>
    <scope>NUCLEOTIDE SEQUENCE [LARGE SCALE GENOMIC DNA]</scope>
    <source>
        <strain evidence="2 3">AM-OR11-056</strain>
    </source>
</reference>
<dbReference type="AlphaFoldDB" id="A0A1J8QWK8"/>
<sequence>MNARYYLRPNDIAPIDIPEFRTYHPSLHSGKESKGGDFQASQMNVLKHRHDEELHPTHSLQTVVLQQTSSFSSM</sequence>
<feature type="compositionally biased region" description="Polar residues" evidence="1">
    <location>
        <begin position="58"/>
        <end position="74"/>
    </location>
</feature>
<gene>
    <name evidence="2" type="ORF">AZE42_12883</name>
</gene>
<accession>A0A1J8QWK8</accession>
<dbReference type="EMBL" id="LVVM01002728">
    <property type="protein sequence ID" value="OJA16020.1"/>
    <property type="molecule type" value="Genomic_DNA"/>
</dbReference>
<evidence type="ECO:0000313" key="3">
    <source>
        <dbReference type="Proteomes" id="UP000183567"/>
    </source>
</evidence>
<organism evidence="2 3">
    <name type="scientific">Rhizopogon vesiculosus</name>
    <dbReference type="NCBI Taxonomy" id="180088"/>
    <lineage>
        <taxon>Eukaryota</taxon>
        <taxon>Fungi</taxon>
        <taxon>Dikarya</taxon>
        <taxon>Basidiomycota</taxon>
        <taxon>Agaricomycotina</taxon>
        <taxon>Agaricomycetes</taxon>
        <taxon>Agaricomycetidae</taxon>
        <taxon>Boletales</taxon>
        <taxon>Suillineae</taxon>
        <taxon>Rhizopogonaceae</taxon>
        <taxon>Rhizopogon</taxon>
    </lineage>
</organism>
<dbReference type="OrthoDB" id="2745105at2759"/>
<feature type="region of interest" description="Disordered" evidence="1">
    <location>
        <begin position="53"/>
        <end position="74"/>
    </location>
</feature>
<comment type="caution">
    <text evidence="2">The sequence shown here is derived from an EMBL/GenBank/DDBJ whole genome shotgun (WGS) entry which is preliminary data.</text>
</comment>
<dbReference type="Proteomes" id="UP000183567">
    <property type="component" value="Unassembled WGS sequence"/>
</dbReference>
<evidence type="ECO:0000313" key="2">
    <source>
        <dbReference type="EMBL" id="OJA16020.1"/>
    </source>
</evidence>